<dbReference type="Gene3D" id="3.40.1050.10">
    <property type="entry name" value="Carbonic anhydrase"/>
    <property type="match status" value="1"/>
</dbReference>
<reference evidence="4" key="1">
    <citation type="journal article" date="2019" name="Int. J. Syst. Evol. Microbiol.">
        <title>The Global Catalogue of Microorganisms (GCM) 10K type strain sequencing project: providing services to taxonomists for standard genome sequencing and annotation.</title>
        <authorList>
            <consortium name="The Broad Institute Genomics Platform"/>
            <consortium name="The Broad Institute Genome Sequencing Center for Infectious Disease"/>
            <person name="Wu L."/>
            <person name="Ma J."/>
        </authorList>
    </citation>
    <scope>NUCLEOTIDE SEQUENCE [LARGE SCALE GENOMIC DNA]</scope>
    <source>
        <strain evidence="4">NBRC 102407</strain>
    </source>
</reference>
<evidence type="ECO:0000256" key="2">
    <source>
        <dbReference type="SAM" id="SignalP"/>
    </source>
</evidence>
<comment type="similarity">
    <text evidence="1">Belongs to the beta-class carbonic anhydrase family.</text>
</comment>
<keyword evidence="2" id="KW-0732">Signal</keyword>
<sequence length="245" mass="25701">MKKTLTTRFLTLGLATLAASSVAFAADDHGGPVVPKPYTTGATLTKSVQASITPDKAIDILKAGNARFAANKPLRRNLKAQVQTTALGQFPFASVVGCIDSRAAPELVFDQGIGDLFVARVAGNTVNPDILGSLEYAAKVAGSRVIVVLGHTSCGAIKGACDDVKLGNLTTLLEKFKPAVAAASTPGERNSHNHAFVDEVTELNVKQVVARIRSESPVLKALEDEGKIRIVGALYDTSSGKVAWY</sequence>
<dbReference type="EMBL" id="BSPX01000081">
    <property type="protein sequence ID" value="GLT24264.1"/>
    <property type="molecule type" value="Genomic_DNA"/>
</dbReference>
<dbReference type="RefSeq" id="WP_284189426.1">
    <property type="nucleotide sequence ID" value="NZ_BSPX01000081.1"/>
</dbReference>
<evidence type="ECO:0000313" key="3">
    <source>
        <dbReference type="EMBL" id="GLT24264.1"/>
    </source>
</evidence>
<feature type="signal peptide" evidence="2">
    <location>
        <begin position="1"/>
        <end position="25"/>
    </location>
</feature>
<evidence type="ECO:0000256" key="1">
    <source>
        <dbReference type="ARBA" id="ARBA00006217"/>
    </source>
</evidence>
<dbReference type="InterPro" id="IPR036874">
    <property type="entry name" value="Carbonic_anhydrase_sf"/>
</dbReference>
<dbReference type="SUPFAM" id="SSF53056">
    <property type="entry name" value="beta-carbonic anhydrase, cab"/>
    <property type="match status" value="1"/>
</dbReference>
<keyword evidence="4" id="KW-1185">Reference proteome</keyword>
<evidence type="ECO:0000313" key="4">
    <source>
        <dbReference type="Proteomes" id="UP001157167"/>
    </source>
</evidence>
<dbReference type="PANTHER" id="PTHR11002">
    <property type="entry name" value="CARBONIC ANHYDRASE"/>
    <property type="match status" value="1"/>
</dbReference>
<accession>A0ABQ6FG33</accession>
<gene>
    <name evidence="3" type="ORF">GCM10007933_37400</name>
</gene>
<dbReference type="PANTHER" id="PTHR11002:SF79">
    <property type="entry name" value="CARBONIC ANHYDRASE 2"/>
    <property type="match status" value="1"/>
</dbReference>
<dbReference type="InterPro" id="IPR001765">
    <property type="entry name" value="Carbonic_anhydrase"/>
</dbReference>
<feature type="chain" id="PRO_5046811413" evidence="2">
    <location>
        <begin position="26"/>
        <end position="245"/>
    </location>
</feature>
<dbReference type="Proteomes" id="UP001157167">
    <property type="component" value="Unassembled WGS sequence"/>
</dbReference>
<comment type="caution">
    <text evidence="3">The sequence shown here is derived from an EMBL/GenBank/DDBJ whole genome shotgun (WGS) entry which is preliminary data.</text>
</comment>
<dbReference type="NCBIfam" id="NF011765">
    <property type="entry name" value="PRK15219.1"/>
    <property type="match status" value="1"/>
</dbReference>
<organism evidence="3 4">
    <name type="scientific">Zoogloea oryzae</name>
    <dbReference type="NCBI Taxonomy" id="310767"/>
    <lineage>
        <taxon>Bacteria</taxon>
        <taxon>Pseudomonadati</taxon>
        <taxon>Pseudomonadota</taxon>
        <taxon>Betaproteobacteria</taxon>
        <taxon>Rhodocyclales</taxon>
        <taxon>Zoogloeaceae</taxon>
        <taxon>Zoogloea</taxon>
    </lineage>
</organism>
<proteinExistence type="inferred from homology"/>
<name>A0ABQ6FG33_9RHOO</name>
<dbReference type="CDD" id="cd03378">
    <property type="entry name" value="beta_CA_cladeC"/>
    <property type="match status" value="1"/>
</dbReference>
<dbReference type="SMART" id="SM00947">
    <property type="entry name" value="Pro_CA"/>
    <property type="match status" value="1"/>
</dbReference>
<protein>
    <submittedName>
        <fullName evidence="3">Carbonic anhydrase</fullName>
    </submittedName>
</protein>
<dbReference type="Pfam" id="PF00484">
    <property type="entry name" value="Pro_CA"/>
    <property type="match status" value="1"/>
</dbReference>